<dbReference type="RefSeq" id="WP_201918503.1">
    <property type="nucleotide sequence ID" value="NZ_BAABAX010000005.1"/>
</dbReference>
<keyword evidence="1" id="KW-1133">Transmembrane helix</keyword>
<accession>A0A936ZWX6</accession>
<protein>
    <submittedName>
        <fullName evidence="2">Uncharacterized protein</fullName>
    </submittedName>
</protein>
<evidence type="ECO:0000256" key="1">
    <source>
        <dbReference type="SAM" id="Phobius"/>
    </source>
</evidence>
<name>A0A936ZWX6_9FLAO</name>
<dbReference type="Proteomes" id="UP000651057">
    <property type="component" value="Unassembled WGS sequence"/>
</dbReference>
<dbReference type="EMBL" id="JAERQJ010000003">
    <property type="protein sequence ID" value="MBL0683468.1"/>
    <property type="molecule type" value="Genomic_DNA"/>
</dbReference>
<reference evidence="2" key="1">
    <citation type="submission" date="2021-01" db="EMBL/GenBank/DDBJ databases">
        <authorList>
            <person name="Zhong Y.L."/>
        </authorList>
    </citation>
    <scope>NUCLEOTIDE SEQUENCE</scope>
    <source>
        <strain evidence="2">KCTC 23302</strain>
    </source>
</reference>
<keyword evidence="1" id="KW-0472">Membrane</keyword>
<dbReference type="AlphaFoldDB" id="A0A936ZWX6"/>
<proteinExistence type="predicted"/>
<feature type="transmembrane region" description="Helical" evidence="1">
    <location>
        <begin position="46"/>
        <end position="66"/>
    </location>
</feature>
<evidence type="ECO:0000313" key="3">
    <source>
        <dbReference type="Proteomes" id="UP000651057"/>
    </source>
</evidence>
<gene>
    <name evidence="2" type="ORF">JJQ60_08070</name>
</gene>
<keyword evidence="3" id="KW-1185">Reference proteome</keyword>
<sequence>MAPLKFEEKIKEKLEQRAIKPSENSWEKLSTQLDETESHKKGFKKVWWYSIAAIFIGVLILTSIFGNTNTVSDQIDIQYVDQNNEIKEYKNIEIVKNNEVEQDLIEKNESTSEDVVKPFSKEKEVISQKREMAVSSQFKSEDLIHDNDIEKKNYNTTIVKTDENEAVVAKQEEKLPVDSEIIEDKVADIVAQIQDMQNNNVHVTEDEINELLLQAQREITTKKIIKSNTVSASALLQDVESELDETFKERVFEALKTGFQKVKTTVAHRKN</sequence>
<keyword evidence="1" id="KW-0812">Transmembrane</keyword>
<evidence type="ECO:0000313" key="2">
    <source>
        <dbReference type="EMBL" id="MBL0683468.1"/>
    </source>
</evidence>
<comment type="caution">
    <text evidence="2">The sequence shown here is derived from an EMBL/GenBank/DDBJ whole genome shotgun (WGS) entry which is preliminary data.</text>
</comment>
<organism evidence="2 3">
    <name type="scientific">Aquimarina mytili</name>
    <dbReference type="NCBI Taxonomy" id="874423"/>
    <lineage>
        <taxon>Bacteria</taxon>
        <taxon>Pseudomonadati</taxon>
        <taxon>Bacteroidota</taxon>
        <taxon>Flavobacteriia</taxon>
        <taxon>Flavobacteriales</taxon>
        <taxon>Flavobacteriaceae</taxon>
        <taxon>Aquimarina</taxon>
    </lineage>
</organism>